<protein>
    <submittedName>
        <fullName evidence="1">Cytochrome B561-related</fullName>
    </submittedName>
</protein>
<evidence type="ECO:0000313" key="2">
    <source>
        <dbReference type="Proteomes" id="UP001370490"/>
    </source>
</evidence>
<dbReference type="Proteomes" id="UP001370490">
    <property type="component" value="Unassembled WGS sequence"/>
</dbReference>
<dbReference type="PANTHER" id="PTHR21780:SF0">
    <property type="entry name" value="TRANSMEMBRANE PROTEIN 209"/>
    <property type="match status" value="1"/>
</dbReference>
<comment type="caution">
    <text evidence="1">The sequence shown here is derived from an EMBL/GenBank/DDBJ whole genome shotgun (WGS) entry which is preliminary data.</text>
</comment>
<gene>
    <name evidence="1" type="ORF">RJ641_033048</name>
</gene>
<dbReference type="GO" id="GO:0016020">
    <property type="term" value="C:membrane"/>
    <property type="evidence" value="ECO:0007669"/>
    <property type="project" value="TreeGrafter"/>
</dbReference>
<accession>A0AAN8ZJ68</accession>
<dbReference type="EMBL" id="JBAMMX010000007">
    <property type="protein sequence ID" value="KAK6936018.1"/>
    <property type="molecule type" value="Genomic_DNA"/>
</dbReference>
<name>A0AAN8ZJ68_9MAGN</name>
<reference evidence="1 2" key="1">
    <citation type="submission" date="2023-12" db="EMBL/GenBank/DDBJ databases">
        <title>A high-quality genome assembly for Dillenia turbinata (Dilleniales).</title>
        <authorList>
            <person name="Chanderbali A."/>
        </authorList>
    </citation>
    <scope>NUCLEOTIDE SEQUENCE [LARGE SCALE GENOMIC DNA]</scope>
    <source>
        <strain evidence="1">LSX21</strain>
        <tissue evidence="1">Leaf</tissue>
    </source>
</reference>
<dbReference type="AlphaFoldDB" id="A0AAN8ZJ68"/>
<sequence>MAFISICQGRTALWDSILLLCYKIKLGYGGMHLAFSASSIVIQTASKLGISIAINQVESDLPSIGAHASVSSIDRTKNWQPTFTLDEDGLLYQLRTALVPVLDSLMCKFFNKFYAKFPASNLQHSPQQNLVLLIQVSIDAITEHKRLYALVKRELIKGMLPQISVWADYTIQRIRELAEGTREKNYDYPGNVEVYDKVNKKWTKLPTDSHLLIYLFCAFLEDPKWMLHVDPTSYAGSQSSKNLFLGVLPPKEWFPEKYVAVISSAPSTLRPGACVLVAGKQSPPIFALYWDKKAHFALQSLFAGEGQLRGIPSCFRARSSSGMGGMHLAFSASSIVRAMHLGSSALNLLPVLNSETE</sequence>
<evidence type="ECO:0000313" key="1">
    <source>
        <dbReference type="EMBL" id="KAK6936018.1"/>
    </source>
</evidence>
<keyword evidence="2" id="KW-1185">Reference proteome</keyword>
<organism evidence="1 2">
    <name type="scientific">Dillenia turbinata</name>
    <dbReference type="NCBI Taxonomy" id="194707"/>
    <lineage>
        <taxon>Eukaryota</taxon>
        <taxon>Viridiplantae</taxon>
        <taxon>Streptophyta</taxon>
        <taxon>Embryophyta</taxon>
        <taxon>Tracheophyta</taxon>
        <taxon>Spermatophyta</taxon>
        <taxon>Magnoliopsida</taxon>
        <taxon>eudicotyledons</taxon>
        <taxon>Gunneridae</taxon>
        <taxon>Pentapetalae</taxon>
        <taxon>Dilleniales</taxon>
        <taxon>Dilleniaceae</taxon>
        <taxon>Dillenia</taxon>
    </lineage>
</organism>
<proteinExistence type="predicted"/>
<dbReference type="InterPro" id="IPR019176">
    <property type="entry name" value="Cytochrome_B561-rel"/>
</dbReference>
<dbReference type="PANTHER" id="PTHR21780">
    <property type="entry name" value="TRANSMEMBRANE PROTEIN 209"/>
    <property type="match status" value="1"/>
</dbReference>
<dbReference type="Pfam" id="PF09786">
    <property type="entry name" value="CytochromB561_N"/>
    <property type="match status" value="1"/>
</dbReference>